<gene>
    <name evidence="3" type="ORF">FSB_LOCUS8155</name>
</gene>
<feature type="region of interest" description="Disordered" evidence="1">
    <location>
        <begin position="351"/>
        <end position="381"/>
    </location>
</feature>
<evidence type="ECO:0000259" key="2">
    <source>
        <dbReference type="Pfam" id="PF04195"/>
    </source>
</evidence>
<dbReference type="EMBL" id="OIVN01000441">
    <property type="protein sequence ID" value="SPC80273.1"/>
    <property type="molecule type" value="Genomic_DNA"/>
</dbReference>
<organism evidence="3">
    <name type="scientific">Fagus sylvatica</name>
    <name type="common">Beechnut</name>
    <dbReference type="NCBI Taxonomy" id="28930"/>
    <lineage>
        <taxon>Eukaryota</taxon>
        <taxon>Viridiplantae</taxon>
        <taxon>Streptophyta</taxon>
        <taxon>Embryophyta</taxon>
        <taxon>Tracheophyta</taxon>
        <taxon>Spermatophyta</taxon>
        <taxon>Magnoliopsida</taxon>
        <taxon>eudicotyledons</taxon>
        <taxon>Gunneridae</taxon>
        <taxon>Pentapetalae</taxon>
        <taxon>rosids</taxon>
        <taxon>fabids</taxon>
        <taxon>Fagales</taxon>
        <taxon>Fagaceae</taxon>
        <taxon>Fagus</taxon>
    </lineage>
</organism>
<dbReference type="InterPro" id="IPR007321">
    <property type="entry name" value="Transposase_28"/>
</dbReference>
<dbReference type="Pfam" id="PF04195">
    <property type="entry name" value="Transposase_28"/>
    <property type="match status" value="1"/>
</dbReference>
<evidence type="ECO:0000313" key="3">
    <source>
        <dbReference type="EMBL" id="SPC80273.1"/>
    </source>
</evidence>
<accession>A0A2N9EZL3</accession>
<protein>
    <recommendedName>
        <fullName evidence="2">Transposase (putative) gypsy type domain-containing protein</fullName>
    </recommendedName>
</protein>
<proteinExistence type="predicted"/>
<feature type="domain" description="Transposase (putative) gypsy type" evidence="2">
    <location>
        <begin position="152"/>
        <end position="190"/>
    </location>
</feature>
<dbReference type="PANTHER" id="PTHR31099:SF28">
    <property type="entry name" value="F5J5.12"/>
    <property type="match status" value="1"/>
</dbReference>
<evidence type="ECO:0000256" key="1">
    <source>
        <dbReference type="SAM" id="MobiDB-lite"/>
    </source>
</evidence>
<reference evidence="3" key="1">
    <citation type="submission" date="2018-02" db="EMBL/GenBank/DDBJ databases">
        <authorList>
            <person name="Cohen D.B."/>
            <person name="Kent A.D."/>
        </authorList>
    </citation>
    <scope>NUCLEOTIDE SEQUENCE</scope>
</reference>
<feature type="compositionally biased region" description="Basic and acidic residues" evidence="1">
    <location>
        <begin position="370"/>
        <end position="379"/>
    </location>
</feature>
<sequence>MRRFVRSRINVKVSLQAADDTCRRVIGRHDRGAAPSDLALMSRCRFRRQMTRVVMFAESNLGPPPLEGYVSSDSVLHRLAAELYSIVYPALTTWEAVRNRMAANETECKIRQDDIDRIRRRYQIPDDVVLRIPDPDERACCPKYEGDVAFYEADLRAGLRFPIQPFVRELLDFFSLAPGQVNPNGWRTIISCMVMWRVSSNGEEDLTVDKFLFCYEPVQSALSRGFWTFKNRDANSRVVQGLPSSDRIWKDRYFFVCGDNWERLPQEDPRDFVGVRRSWGTPSSSALDRPLLNSVWQERIWRILEIEDRRYNIFIEPDLLATFSLGPVPNSSVRACEHNEAQQESAEAACAVRGGGDRPYQSEAQEADEGSSKRAEEALPRPSVSVVTPPVIYCVPSAQKAPTVVMVDSDLTPPSTSSTINQSPHVAMDERKAL</sequence>
<name>A0A2N9EZL3_FAGSY</name>
<dbReference type="AlphaFoldDB" id="A0A2N9EZL3"/>
<feature type="region of interest" description="Disordered" evidence="1">
    <location>
        <begin position="409"/>
        <end position="434"/>
    </location>
</feature>
<dbReference type="PANTHER" id="PTHR31099">
    <property type="entry name" value="OS06G0165300 PROTEIN"/>
    <property type="match status" value="1"/>
</dbReference>